<evidence type="ECO:0000313" key="4">
    <source>
        <dbReference type="EMBL" id="CAI3993304.1"/>
    </source>
</evidence>
<dbReference type="Proteomes" id="UP001152797">
    <property type="component" value="Unassembled WGS sequence"/>
</dbReference>
<accession>A0A9P1FXJ1</accession>
<dbReference type="Pfam" id="PF14214">
    <property type="entry name" value="Helitron_like_N"/>
    <property type="match status" value="1"/>
</dbReference>
<keyword evidence="2" id="KW-0472">Membrane</keyword>
<reference evidence="5 6" key="2">
    <citation type="submission" date="2024-05" db="EMBL/GenBank/DDBJ databases">
        <authorList>
            <person name="Chen Y."/>
            <person name="Shah S."/>
            <person name="Dougan E. K."/>
            <person name="Thang M."/>
            <person name="Chan C."/>
        </authorList>
    </citation>
    <scope>NUCLEOTIDE SEQUENCE [LARGE SCALE GENOMIC DNA]</scope>
</reference>
<feature type="transmembrane region" description="Helical" evidence="2">
    <location>
        <begin position="806"/>
        <end position="829"/>
    </location>
</feature>
<keyword evidence="2" id="KW-1133">Transmembrane helix</keyword>
<dbReference type="EMBL" id="CAMXCT020001813">
    <property type="protein sequence ID" value="CAL1146679.1"/>
    <property type="molecule type" value="Genomic_DNA"/>
</dbReference>
<dbReference type="AlphaFoldDB" id="A0A9P1FXJ1"/>
<evidence type="ECO:0000259" key="3">
    <source>
        <dbReference type="Pfam" id="PF14214"/>
    </source>
</evidence>
<evidence type="ECO:0000256" key="2">
    <source>
        <dbReference type="SAM" id="Phobius"/>
    </source>
</evidence>
<keyword evidence="2" id="KW-0812">Transmembrane</keyword>
<protein>
    <submittedName>
        <fullName evidence="5">Transketolase</fullName>
    </submittedName>
</protein>
<feature type="region of interest" description="Disordered" evidence="1">
    <location>
        <begin position="905"/>
        <end position="937"/>
    </location>
</feature>
<organism evidence="4">
    <name type="scientific">Cladocopium goreaui</name>
    <dbReference type="NCBI Taxonomy" id="2562237"/>
    <lineage>
        <taxon>Eukaryota</taxon>
        <taxon>Sar</taxon>
        <taxon>Alveolata</taxon>
        <taxon>Dinophyceae</taxon>
        <taxon>Suessiales</taxon>
        <taxon>Symbiodiniaceae</taxon>
        <taxon>Cladocopium</taxon>
    </lineage>
</organism>
<feature type="region of interest" description="Disordered" evidence="1">
    <location>
        <begin position="678"/>
        <end position="713"/>
    </location>
</feature>
<evidence type="ECO:0000313" key="6">
    <source>
        <dbReference type="Proteomes" id="UP001152797"/>
    </source>
</evidence>
<dbReference type="EMBL" id="CAMXCT010001813">
    <property type="protein sequence ID" value="CAI3993304.1"/>
    <property type="molecule type" value="Genomic_DNA"/>
</dbReference>
<proteinExistence type="predicted"/>
<dbReference type="EMBL" id="CAMXCT030001813">
    <property type="protein sequence ID" value="CAL4780616.1"/>
    <property type="molecule type" value="Genomic_DNA"/>
</dbReference>
<name>A0A9P1FXJ1_9DINO</name>
<evidence type="ECO:0000256" key="1">
    <source>
        <dbReference type="SAM" id="MobiDB-lite"/>
    </source>
</evidence>
<feature type="compositionally biased region" description="Low complexity" evidence="1">
    <location>
        <begin position="678"/>
        <end position="693"/>
    </location>
</feature>
<keyword evidence="6" id="KW-1185">Reference proteome</keyword>
<sequence>DVEEVCVRQGGRRRSDAADVLRNRINNEMPAPDASVPGELLGREGAQERRTFQKIRRIQKIARGTAENERNVESAMFQVKPSKLVVPTRDEPLSMFDPATWGMSFPDLFPWGDGLPFLKREANMDATEVFRYLLLREELHYSEGDALLPRWSLSELPVMYDVQRRLQLMRATKAHVMRRGFGKHCRVISEVNTDQLLKAMALHGDNADLGELLRDPQVDVALKRALGGVLQATSSIIGMEGHRSQIRLRGHAAGWHYGSAHLFVTPNIADMRSSLLLQLHLQNVKVEECKIDLDWEAEMPELPSAAAMRRIVASDPVAQARCFALMMDLFCEEVLGILPPLTKGSFRVGVAATFEDGIASSLQGGVFGDIVALNGPLETQGRGSLHPHMLIILLGHDLGDRLRKLIHRVQHGELVVELQRWSRRVLEAVQRFQYDSQLALSEQLSSPTEPLPLNERQRSECGHQYESAPLVPTEPDGHELEALKLGGSVAGKVLTLTGCYASLRPKYLRRSERSAGDGLEWKKKFCEDYRRLVIQKAVKGKRGCRFGCFHVEMILGKEDKPKVLCRKGWPRVAKAGFSRLQYETVDLKEVEEFKNENPHVFQARRDHPFEGMSNPVAQAVMRCNVDVKYIGRNFSEADLLKFCDGSIDQEPGVEVPPASASSLLELSGSGLQEMELQRPALGSSSDAISGADASHAEQPVSTELDASDPPPKKQCMGRVLDTEHKKMQTMRKALDRILVDLARDMMNVGFYTGEYAAKKFEISCYDLKSAYKQFAVHGSDRDHLHMAVRSPVGSAIRLIGFNALPFGAIGSVAGFLRVSLAVWFVGLVASRLRQMWTEAVETYLEEAPPASSLQARWDQVSALCREKAVQICGVLARRTGAPWLAEKETEVKQLDTWISEAQEADRQIRNNPHNLPPEEWTQQKRRKRHQLQAARQHKAQTLQQWEENWLTQQAHLADQASARHDMGTVFRIVKDLANVEDTQRRFGCRTEHHPEEIAEEWKQHFQAIQLGKIIVPEEFWQDILPLDTDAT</sequence>
<feature type="compositionally biased region" description="Basic residues" evidence="1">
    <location>
        <begin position="923"/>
        <end position="937"/>
    </location>
</feature>
<gene>
    <name evidence="4" type="ORF">C1SCF055_LOCUS20067</name>
</gene>
<dbReference type="InterPro" id="IPR025476">
    <property type="entry name" value="Helitron_helicase-like"/>
</dbReference>
<feature type="domain" description="Helitron helicase-like" evidence="3">
    <location>
        <begin position="205"/>
        <end position="391"/>
    </location>
</feature>
<feature type="non-terminal residue" evidence="4">
    <location>
        <position position="1"/>
    </location>
</feature>
<evidence type="ECO:0000313" key="5">
    <source>
        <dbReference type="EMBL" id="CAL4780616.1"/>
    </source>
</evidence>
<comment type="caution">
    <text evidence="4">The sequence shown here is derived from an EMBL/GenBank/DDBJ whole genome shotgun (WGS) entry which is preliminary data.</text>
</comment>
<reference evidence="4" key="1">
    <citation type="submission" date="2022-10" db="EMBL/GenBank/DDBJ databases">
        <authorList>
            <person name="Chen Y."/>
            <person name="Dougan E. K."/>
            <person name="Chan C."/>
            <person name="Rhodes N."/>
            <person name="Thang M."/>
        </authorList>
    </citation>
    <scope>NUCLEOTIDE SEQUENCE</scope>
</reference>